<evidence type="ECO:0000313" key="3">
    <source>
        <dbReference type="EMBL" id="EGX95800.1"/>
    </source>
</evidence>
<feature type="domain" description="Acyclic terpene utilisation N-terminal" evidence="2">
    <location>
        <begin position="83"/>
        <end position="525"/>
    </location>
</feature>
<accession>G3J478</accession>
<dbReference type="AlphaFoldDB" id="G3J478"/>
<feature type="compositionally biased region" description="Basic residues" evidence="1">
    <location>
        <begin position="1"/>
        <end position="16"/>
    </location>
</feature>
<dbReference type="eggNOG" id="ENOG502QS8D">
    <property type="taxonomic scope" value="Eukaryota"/>
</dbReference>
<protein>
    <submittedName>
        <fullName evidence="3">DUF1446 domain protein</fullName>
    </submittedName>
</protein>
<dbReference type="GeneID" id="18162489"/>
<gene>
    <name evidence="3" type="ORF">CCM_00454</name>
</gene>
<name>G3J478_CORMM</name>
<evidence type="ECO:0000256" key="1">
    <source>
        <dbReference type="SAM" id="MobiDB-lite"/>
    </source>
</evidence>
<organism evidence="3 4">
    <name type="scientific">Cordyceps militaris (strain CM01)</name>
    <name type="common">Caterpillar fungus</name>
    <dbReference type="NCBI Taxonomy" id="983644"/>
    <lineage>
        <taxon>Eukaryota</taxon>
        <taxon>Fungi</taxon>
        <taxon>Dikarya</taxon>
        <taxon>Ascomycota</taxon>
        <taxon>Pezizomycotina</taxon>
        <taxon>Sordariomycetes</taxon>
        <taxon>Hypocreomycetidae</taxon>
        <taxon>Hypocreales</taxon>
        <taxon>Cordycipitaceae</taxon>
        <taxon>Cordyceps</taxon>
    </lineage>
</organism>
<dbReference type="PANTHER" id="PTHR47585:SF1">
    <property type="entry name" value="DUF1446 DOMAIN-CONTAINING PROTEIN"/>
    <property type="match status" value="1"/>
</dbReference>
<evidence type="ECO:0000259" key="2">
    <source>
        <dbReference type="Pfam" id="PF07287"/>
    </source>
</evidence>
<dbReference type="Pfam" id="PF07287">
    <property type="entry name" value="AtuA"/>
    <property type="match status" value="1"/>
</dbReference>
<dbReference type="KEGG" id="cmt:CCM_00454"/>
<dbReference type="HOGENOM" id="CLU_012617_0_0_1"/>
<feature type="region of interest" description="Disordered" evidence="1">
    <location>
        <begin position="1"/>
        <end position="29"/>
    </location>
</feature>
<dbReference type="Proteomes" id="UP000001610">
    <property type="component" value="Unassembled WGS sequence"/>
</dbReference>
<dbReference type="EMBL" id="JH126399">
    <property type="protein sequence ID" value="EGX95800.1"/>
    <property type="molecule type" value="Genomic_DNA"/>
</dbReference>
<dbReference type="OrthoDB" id="10265871at2759"/>
<proteinExistence type="predicted"/>
<dbReference type="VEuPathDB" id="FungiDB:CCM_00454"/>
<dbReference type="InterPro" id="IPR010839">
    <property type="entry name" value="AtuA_N"/>
</dbReference>
<dbReference type="InParanoid" id="G3J478"/>
<reference evidence="3 4" key="1">
    <citation type="journal article" date="2011" name="Genome Biol.">
        <title>Genome sequence of the insect pathogenic fungus Cordyceps militaris, a valued traditional Chinese medicine.</title>
        <authorList>
            <person name="Zheng P."/>
            <person name="Xia Y."/>
            <person name="Xiao G."/>
            <person name="Xiong C."/>
            <person name="Hu X."/>
            <person name="Zhang S."/>
            <person name="Zheng H."/>
            <person name="Huang Y."/>
            <person name="Zhou Y."/>
            <person name="Wang S."/>
            <person name="Zhao G.P."/>
            <person name="Liu X."/>
            <person name="St Leger R.J."/>
            <person name="Wang C."/>
        </authorList>
    </citation>
    <scope>NUCLEOTIDE SEQUENCE [LARGE SCALE GENOMIC DNA]</scope>
    <source>
        <strain evidence="3 4">CM01</strain>
    </source>
</reference>
<evidence type="ECO:0000313" key="4">
    <source>
        <dbReference type="Proteomes" id="UP000001610"/>
    </source>
</evidence>
<keyword evidence="4" id="KW-1185">Reference proteome</keyword>
<dbReference type="PANTHER" id="PTHR47585">
    <property type="match status" value="1"/>
</dbReference>
<sequence>MIRTKSARTRLRHRLGHSPDGVSARGHNSDGVTPAACCGNLPSKLLSQLLINVFHPSKKTVPGTPNLLSSEATTHTMTRPSTLRIGNISAATGDSATSMERMIKYGNVDFITGDWLSEMNIAWNAIVKQQNPGAGYEKGFLDQLTSNLDEIVARGIKVVTNAGALNTTALTRHVRELCKSRGHDDVRVAAVLGDDVSYMIHDPEDGLDYTHLDHETRKLADWDLQPFCGAAYIGCKGIVAALDSGAQIVICGRCTDASPVMGAAAWYFNWAEDDYDAWAGSLLAGHLIECGAYVCGANFSGFKDFMGELVDLGFPIAEIDERGRCVITSTSAGGGRVTEDTVRAQILYELQGHLYLNPDVVADLAHVQVKAEPGSPGRIRVSGAIGLPPPATTKAMFAAPGGYQAEATFYINGLDIEAKEAMLRRQLDHIFKDSKFCKLSIERYGSKTADPESQQAGTVFLRIFAQARNLEDISSRKFKDPIYALRLQSYPGYHMNLDFRTMDPKPFMEIFPTVIPRNKIKNQVEISPGQVIDIPPVKVTATYPVERPSYETVNPVDLLSFGPTRSAPLGHVVHARSGDKADNSNIGFFSRSAYDDEYEWLKSYLTVSRLKLLLGDDWHRGDVTRRVERVEFTGGIASSDRIDGLVLGERLDLEEQEVMTLLGKRERHQGAVKSTTYTYTTWCRLIDIFEANLVVLVQVCGWETKQVILGQREQCGLIWFRLSLRRGWPSLALSLRRIHVEVRGINDDGIT</sequence>
<dbReference type="RefSeq" id="XP_006665677.1">
    <property type="nucleotide sequence ID" value="XM_006665614.1"/>
</dbReference>